<organism evidence="2 3">
    <name type="scientific">Allomyces macrogynus (strain ATCC 38327)</name>
    <name type="common">Allomyces javanicus var. macrogynus</name>
    <dbReference type="NCBI Taxonomy" id="578462"/>
    <lineage>
        <taxon>Eukaryota</taxon>
        <taxon>Fungi</taxon>
        <taxon>Fungi incertae sedis</taxon>
        <taxon>Blastocladiomycota</taxon>
        <taxon>Blastocladiomycetes</taxon>
        <taxon>Blastocladiales</taxon>
        <taxon>Blastocladiaceae</taxon>
        <taxon>Allomyces</taxon>
    </lineage>
</organism>
<reference evidence="3" key="2">
    <citation type="submission" date="2009-11" db="EMBL/GenBank/DDBJ databases">
        <title>The Genome Sequence of Allomyces macrogynus strain ATCC 38327.</title>
        <authorList>
            <consortium name="The Broad Institute Genome Sequencing Platform"/>
            <person name="Russ C."/>
            <person name="Cuomo C."/>
            <person name="Shea T."/>
            <person name="Young S.K."/>
            <person name="Zeng Q."/>
            <person name="Koehrsen M."/>
            <person name="Haas B."/>
            <person name="Borodovsky M."/>
            <person name="Guigo R."/>
            <person name="Alvarado L."/>
            <person name="Berlin A."/>
            <person name="Borenstein D."/>
            <person name="Chen Z."/>
            <person name="Engels R."/>
            <person name="Freedman E."/>
            <person name="Gellesch M."/>
            <person name="Goldberg J."/>
            <person name="Griggs A."/>
            <person name="Gujja S."/>
            <person name="Heiman D."/>
            <person name="Hepburn T."/>
            <person name="Howarth C."/>
            <person name="Jen D."/>
            <person name="Larson L."/>
            <person name="Lewis B."/>
            <person name="Mehta T."/>
            <person name="Park D."/>
            <person name="Pearson M."/>
            <person name="Roberts A."/>
            <person name="Saif S."/>
            <person name="Shenoy N."/>
            <person name="Sisk P."/>
            <person name="Stolte C."/>
            <person name="Sykes S."/>
            <person name="Walk T."/>
            <person name="White J."/>
            <person name="Yandava C."/>
            <person name="Burger G."/>
            <person name="Gray M.W."/>
            <person name="Holland P.W.H."/>
            <person name="King N."/>
            <person name="Lang F.B.F."/>
            <person name="Roger A.J."/>
            <person name="Ruiz-Trillo I."/>
            <person name="Lander E."/>
            <person name="Nusbaum C."/>
        </authorList>
    </citation>
    <scope>NUCLEOTIDE SEQUENCE [LARGE SCALE GENOMIC DNA]</scope>
    <source>
        <strain evidence="3">ATCC 38327</strain>
    </source>
</reference>
<protein>
    <submittedName>
        <fullName evidence="2">Uncharacterized protein</fullName>
    </submittedName>
</protein>
<evidence type="ECO:0000313" key="3">
    <source>
        <dbReference type="Proteomes" id="UP000054350"/>
    </source>
</evidence>
<evidence type="ECO:0000313" key="2">
    <source>
        <dbReference type="EMBL" id="KNE60945.1"/>
    </source>
</evidence>
<reference evidence="2 3" key="1">
    <citation type="submission" date="2009-11" db="EMBL/GenBank/DDBJ databases">
        <title>Annotation of Allomyces macrogynus ATCC 38327.</title>
        <authorList>
            <consortium name="The Broad Institute Genome Sequencing Platform"/>
            <person name="Russ C."/>
            <person name="Cuomo C."/>
            <person name="Burger G."/>
            <person name="Gray M.W."/>
            <person name="Holland P.W.H."/>
            <person name="King N."/>
            <person name="Lang F.B.F."/>
            <person name="Roger A.J."/>
            <person name="Ruiz-Trillo I."/>
            <person name="Young S.K."/>
            <person name="Zeng Q."/>
            <person name="Gargeya S."/>
            <person name="Fitzgerald M."/>
            <person name="Haas B."/>
            <person name="Abouelleil A."/>
            <person name="Alvarado L."/>
            <person name="Arachchi H.M."/>
            <person name="Berlin A."/>
            <person name="Chapman S.B."/>
            <person name="Gearin G."/>
            <person name="Goldberg J."/>
            <person name="Griggs A."/>
            <person name="Gujja S."/>
            <person name="Hansen M."/>
            <person name="Heiman D."/>
            <person name="Howarth C."/>
            <person name="Larimer J."/>
            <person name="Lui A."/>
            <person name="MacDonald P.J.P."/>
            <person name="McCowen C."/>
            <person name="Montmayeur A."/>
            <person name="Murphy C."/>
            <person name="Neiman D."/>
            <person name="Pearson M."/>
            <person name="Priest M."/>
            <person name="Roberts A."/>
            <person name="Saif S."/>
            <person name="Shea T."/>
            <person name="Sisk P."/>
            <person name="Stolte C."/>
            <person name="Sykes S."/>
            <person name="Wortman J."/>
            <person name="Nusbaum C."/>
            <person name="Birren B."/>
        </authorList>
    </citation>
    <scope>NUCLEOTIDE SEQUENCE [LARGE SCALE GENOMIC DNA]</scope>
    <source>
        <strain evidence="2 3">ATCC 38327</strain>
    </source>
</reference>
<name>A0A0L0SEX5_ALLM3</name>
<feature type="region of interest" description="Disordered" evidence="1">
    <location>
        <begin position="1"/>
        <end position="23"/>
    </location>
</feature>
<dbReference type="VEuPathDB" id="FungiDB:AMAG_06707"/>
<dbReference type="EMBL" id="GG745337">
    <property type="protein sequence ID" value="KNE60945.1"/>
    <property type="molecule type" value="Genomic_DNA"/>
</dbReference>
<keyword evidence="3" id="KW-1185">Reference proteome</keyword>
<feature type="compositionally biased region" description="Polar residues" evidence="1">
    <location>
        <begin position="13"/>
        <end position="23"/>
    </location>
</feature>
<proteinExistence type="predicted"/>
<sequence length="565" mass="56108">MDSLDSRIFNKPPTLSTTQPAVSTPNVDLSQYATKAYVEAATTLTSGQNISINGRAVSTVLSPSFTKVSLTSPPTQSTDAATKGYVDMALVSPVTAGTGITVSGKEISARIDNTTIVSSGSGSLSVGTIPGASVASLATSKLTGTIPTTMLTGRLQPENMPAAIDGSLITGQVSALSLPIDGTSLIVSSGQVAIGTVPASAVSGTLSTSNVPPVTNGMIVGMDAAKLTGTISLSSLPLGSSIALSSTADTSSATTGAVTVAGGLGVGKSAWIQGNLVAVGNVSCASATVGGHATNLTQVQALIAPLANTTQQTTFTATTDSTSTSTGGLVVSGGLGVGKALSVGGKASVAGQVVVTNTTPTTSKTTGALVVSGGLGTNWLTTTGQYIQSTGNASLTFTANTAGAANTGVSYIDFFNNAAKVFNLAHNAAAGYGYFEMGTGVSTSAQICSSGNVAIGVSPVGKTDKLTVAGNIACSDATATNHAVTLGQLQSSSLYSIPARFWFGLGTSSAGRTIDDNRQSMDQAVDRIEGEGASSYSAGVMPGQFVFVKAETYSVSMAGTWTQHH</sequence>
<evidence type="ECO:0000256" key="1">
    <source>
        <dbReference type="SAM" id="MobiDB-lite"/>
    </source>
</evidence>
<accession>A0A0L0SEX5</accession>
<dbReference type="OrthoDB" id="10344925at2759"/>
<gene>
    <name evidence="2" type="ORF">AMAG_06707</name>
</gene>
<dbReference type="AlphaFoldDB" id="A0A0L0SEX5"/>
<dbReference type="Proteomes" id="UP000054350">
    <property type="component" value="Unassembled WGS sequence"/>
</dbReference>